<name>A0ABV9MI75_9BACL</name>
<feature type="transmembrane region" description="Helical" evidence="1">
    <location>
        <begin position="183"/>
        <end position="206"/>
    </location>
</feature>
<sequence length="212" mass="23215">MARKLTIFGAFGVFLYVLHVVLGGWLWEGYSHLQQPISDLTAQGAQDRVLLTAITVLYGMFSIVFAVSVYLLLKRFAPKLARIGALVFLVLHVVSITYGLFPQDAGGAAMTFQGIMHLVITALIVPLTILAPLLIGFGLRKVPGFRNYGNYSIITGIFILLAGGTTAIFFANGWPYFGLVERLNIGALQLWMLVSSIQFFTATIPLHKGARH</sequence>
<keyword evidence="1" id="KW-0472">Membrane</keyword>
<keyword evidence="1" id="KW-1133">Transmembrane helix</keyword>
<accession>A0ABV9MI75</accession>
<keyword evidence="3" id="KW-1185">Reference proteome</keyword>
<evidence type="ECO:0000313" key="2">
    <source>
        <dbReference type="EMBL" id="MFC4714283.1"/>
    </source>
</evidence>
<feature type="transmembrane region" description="Helical" evidence="1">
    <location>
        <begin position="80"/>
        <end position="101"/>
    </location>
</feature>
<evidence type="ECO:0000256" key="1">
    <source>
        <dbReference type="SAM" id="Phobius"/>
    </source>
</evidence>
<dbReference type="EMBL" id="JBHSGL010000015">
    <property type="protein sequence ID" value="MFC4714283.1"/>
    <property type="molecule type" value="Genomic_DNA"/>
</dbReference>
<feature type="transmembrane region" description="Helical" evidence="1">
    <location>
        <begin position="49"/>
        <end position="73"/>
    </location>
</feature>
<feature type="transmembrane region" description="Helical" evidence="1">
    <location>
        <begin position="113"/>
        <end position="139"/>
    </location>
</feature>
<feature type="transmembrane region" description="Helical" evidence="1">
    <location>
        <begin position="7"/>
        <end position="27"/>
    </location>
</feature>
<proteinExistence type="predicted"/>
<dbReference type="InterPro" id="IPR009339">
    <property type="entry name" value="DUF998"/>
</dbReference>
<feature type="transmembrane region" description="Helical" evidence="1">
    <location>
        <begin position="151"/>
        <end position="171"/>
    </location>
</feature>
<gene>
    <name evidence="2" type="ORF">ACFO5U_15640</name>
</gene>
<dbReference type="RefSeq" id="WP_377280008.1">
    <property type="nucleotide sequence ID" value="NZ_JBHSGL010000015.1"/>
</dbReference>
<reference evidence="3" key="1">
    <citation type="journal article" date="2019" name="Int. J. Syst. Evol. Microbiol.">
        <title>The Global Catalogue of Microorganisms (GCM) 10K type strain sequencing project: providing services to taxonomists for standard genome sequencing and annotation.</title>
        <authorList>
            <consortium name="The Broad Institute Genomics Platform"/>
            <consortium name="The Broad Institute Genome Sequencing Center for Infectious Disease"/>
            <person name="Wu L."/>
            <person name="Ma J."/>
        </authorList>
    </citation>
    <scope>NUCLEOTIDE SEQUENCE [LARGE SCALE GENOMIC DNA]</scope>
    <source>
        <strain evidence="3">CGMCC 1.12151</strain>
    </source>
</reference>
<organism evidence="2 3">
    <name type="scientific">Planococcus dechangensis</name>
    <dbReference type="NCBI Taxonomy" id="1176255"/>
    <lineage>
        <taxon>Bacteria</taxon>
        <taxon>Bacillati</taxon>
        <taxon>Bacillota</taxon>
        <taxon>Bacilli</taxon>
        <taxon>Bacillales</taxon>
        <taxon>Caryophanaceae</taxon>
        <taxon>Planococcus</taxon>
    </lineage>
</organism>
<protein>
    <submittedName>
        <fullName evidence="2">DUF998 domain-containing protein</fullName>
    </submittedName>
</protein>
<dbReference type="Pfam" id="PF06197">
    <property type="entry name" value="DUF998"/>
    <property type="match status" value="1"/>
</dbReference>
<keyword evidence="1" id="KW-0812">Transmembrane</keyword>
<evidence type="ECO:0000313" key="3">
    <source>
        <dbReference type="Proteomes" id="UP001595932"/>
    </source>
</evidence>
<comment type="caution">
    <text evidence="2">The sequence shown here is derived from an EMBL/GenBank/DDBJ whole genome shotgun (WGS) entry which is preliminary data.</text>
</comment>
<dbReference type="Proteomes" id="UP001595932">
    <property type="component" value="Unassembled WGS sequence"/>
</dbReference>